<evidence type="ECO:0000256" key="16">
    <source>
        <dbReference type="PROSITE-ProRule" id="PRU10141"/>
    </source>
</evidence>
<dbReference type="Gene3D" id="3.30.200.20">
    <property type="entry name" value="Phosphorylase Kinase, domain 1"/>
    <property type="match status" value="1"/>
</dbReference>
<dbReference type="InterPro" id="IPR001611">
    <property type="entry name" value="Leu-rich_rpt"/>
</dbReference>
<organism evidence="20 21">
    <name type="scientific">Marchantia polymorpha subsp. ruderalis</name>
    <dbReference type="NCBI Taxonomy" id="1480154"/>
    <lineage>
        <taxon>Eukaryota</taxon>
        <taxon>Viridiplantae</taxon>
        <taxon>Streptophyta</taxon>
        <taxon>Embryophyta</taxon>
        <taxon>Marchantiophyta</taxon>
        <taxon>Marchantiopsida</taxon>
        <taxon>Marchantiidae</taxon>
        <taxon>Marchantiales</taxon>
        <taxon>Marchantiaceae</taxon>
        <taxon>Marchantia</taxon>
    </lineage>
</organism>
<gene>
    <name evidence="20" type="ORF">AXG93_626s1050</name>
</gene>
<dbReference type="InterPro" id="IPR003591">
    <property type="entry name" value="Leu-rich_rpt_typical-subtyp"/>
</dbReference>
<dbReference type="SMART" id="SM00220">
    <property type="entry name" value="S_TKc"/>
    <property type="match status" value="1"/>
</dbReference>
<evidence type="ECO:0000256" key="14">
    <source>
        <dbReference type="ARBA" id="ARBA00023170"/>
    </source>
</evidence>
<dbReference type="FunFam" id="1.10.510.10:FF:000240">
    <property type="entry name" value="Lectin-domain containing receptor kinase A4.3"/>
    <property type="match status" value="1"/>
</dbReference>
<dbReference type="GO" id="GO:0004674">
    <property type="term" value="F:protein serine/threonine kinase activity"/>
    <property type="evidence" value="ECO:0007669"/>
    <property type="project" value="UniProtKB-KW"/>
</dbReference>
<evidence type="ECO:0000256" key="9">
    <source>
        <dbReference type="ARBA" id="ARBA00022741"/>
    </source>
</evidence>
<reference evidence="20" key="1">
    <citation type="submission" date="2016-03" db="EMBL/GenBank/DDBJ databases">
        <title>Mechanisms controlling the formation of the plant cell surface in tip-growing cells are functionally conserved among land plants.</title>
        <authorList>
            <person name="Honkanen S."/>
            <person name="Jones V.A."/>
            <person name="Morieri G."/>
            <person name="Champion C."/>
            <person name="Hetherington A.J."/>
            <person name="Kelly S."/>
            <person name="Saint-Marcoux D."/>
            <person name="Proust H."/>
            <person name="Prescott H."/>
            <person name="Dolan L."/>
        </authorList>
    </citation>
    <scope>NUCLEOTIDE SEQUENCE [LARGE SCALE GENOMIC DNA]</scope>
    <source>
        <tissue evidence="20">Whole gametophyte</tissue>
    </source>
</reference>
<evidence type="ECO:0000256" key="17">
    <source>
        <dbReference type="SAM" id="Phobius"/>
    </source>
</evidence>
<keyword evidence="6 17" id="KW-0812">Transmembrane</keyword>
<evidence type="ECO:0000256" key="18">
    <source>
        <dbReference type="SAM" id="SignalP"/>
    </source>
</evidence>
<keyword evidence="15" id="KW-0325">Glycoprotein</keyword>
<keyword evidence="13 17" id="KW-0472">Membrane</keyword>
<dbReference type="Pfam" id="PF00560">
    <property type="entry name" value="LRR_1"/>
    <property type="match status" value="5"/>
</dbReference>
<keyword evidence="3" id="KW-0723">Serine/threonine-protein kinase</keyword>
<evidence type="ECO:0000256" key="11">
    <source>
        <dbReference type="ARBA" id="ARBA00022840"/>
    </source>
</evidence>
<evidence type="ECO:0000256" key="10">
    <source>
        <dbReference type="ARBA" id="ARBA00022777"/>
    </source>
</evidence>
<evidence type="ECO:0000256" key="15">
    <source>
        <dbReference type="ARBA" id="ARBA00023180"/>
    </source>
</evidence>
<keyword evidence="5" id="KW-0808">Transferase</keyword>
<dbReference type="PANTHER" id="PTHR48006:SF84">
    <property type="entry name" value="REPEAT TRANSMEMBRANE PROTEIN KINASE, PUTATIVE, EXPRESSED-RELATED"/>
    <property type="match status" value="1"/>
</dbReference>
<keyword evidence="2" id="KW-1003">Cell membrane</keyword>
<keyword evidence="8" id="KW-0677">Repeat</keyword>
<evidence type="ECO:0000256" key="8">
    <source>
        <dbReference type="ARBA" id="ARBA00022737"/>
    </source>
</evidence>
<dbReference type="PROSITE" id="PS50011">
    <property type="entry name" value="PROTEIN_KINASE_DOM"/>
    <property type="match status" value="1"/>
</dbReference>
<evidence type="ECO:0000256" key="4">
    <source>
        <dbReference type="ARBA" id="ARBA00022614"/>
    </source>
</evidence>
<dbReference type="SMART" id="SM00369">
    <property type="entry name" value="LRR_TYP"/>
    <property type="match status" value="5"/>
</dbReference>
<dbReference type="Pfam" id="PF07714">
    <property type="entry name" value="PK_Tyr_Ser-Thr"/>
    <property type="match status" value="1"/>
</dbReference>
<keyword evidence="11 16" id="KW-0067">ATP-binding</keyword>
<dbReference type="InterPro" id="IPR001245">
    <property type="entry name" value="Ser-Thr/Tyr_kinase_cat_dom"/>
</dbReference>
<keyword evidence="4" id="KW-0433">Leucine-rich repeat</keyword>
<keyword evidence="14" id="KW-0675">Receptor</keyword>
<dbReference type="Gene3D" id="1.10.510.10">
    <property type="entry name" value="Transferase(Phosphotransferase) domain 1"/>
    <property type="match status" value="1"/>
</dbReference>
<dbReference type="Proteomes" id="UP000077202">
    <property type="component" value="Unassembled WGS sequence"/>
</dbReference>
<comment type="caution">
    <text evidence="20">The sequence shown here is derived from an EMBL/GenBank/DDBJ whole genome shotgun (WGS) entry which is preliminary data.</text>
</comment>
<dbReference type="InterPro" id="IPR000719">
    <property type="entry name" value="Prot_kinase_dom"/>
</dbReference>
<evidence type="ECO:0000256" key="13">
    <source>
        <dbReference type="ARBA" id="ARBA00023136"/>
    </source>
</evidence>
<keyword evidence="9 16" id="KW-0547">Nucleotide-binding</keyword>
<sequence length="838" mass="92748">MRWGSPRLVASIFLFLSLQLTETWNGEALLAPEDGNAIEELRVAFNLTEFANGDPCSNNTDNWITCSNSTKSARVLTIGLKNLNLTGTLPQALTRLRFLREVNLGYNKFRGVVPDLRNLTHLEILDLSENNFTGPIPNTTFFPNITQLILSGCNFTGGIPPSLFKNKNLQKLRLDNSPLRGPVPNLNGISNIKEFEIKTNPGITGPLPDLNKMPSVQYWDSSQCGLSGRLPELKNALSLKGLQLWNNNFSGSIPPLLFKHVDLQWLNLYGNPLLTGEIPDVSGLESVEVLDVRNNSIKGTLPDLPPSSIQEKTPDHFVQKLKFSNNSFSGEIPLSWNNLTWLEEITVNTNNLSGELRGEMIGNMRNLRILDLRNNGFTGDVPESLLFLPNLTQVLLDNNNFKTLPKSLITRFGLNITYSNNPNLILIPEEDKKGVPPGAIVGIVAGVCAVLAVTLLLLCLYRRKKNGNSFATDQIPKTATGFTWKEIKSMTSDNKTLIGKGGFGAVYYGKLMDGEEVAVKIRSADSKQGSAEFLNEVRLLCKLHHRNLVRLIGYCLEGREQVLVYDYMSQGSLANHLYPSDSSEATTDASTTVPRKTQDLDWRTRLEIAVDAARGIEYLHKDCDPPIIHRDMKSSNILLGDKLQAKIADLGISKQVPDSYDPDQVGSTMNGVSTAIKGTFGYLDPEYFARRKLTTKSDVYSFGVVLLEIVTGKRPFTLDFPGSEDTNLIDWVKNAVDMGVIDSVVDRRLKGGYSPEGMEKVIVCALAAVNPSGGERPDMAQIINTLNEALLFEGRSIYTVKKVYHMEKTDPAVMDDMRVESMDHSHVSFPNHSRGSTT</sequence>
<evidence type="ECO:0000256" key="2">
    <source>
        <dbReference type="ARBA" id="ARBA00022475"/>
    </source>
</evidence>
<feature type="binding site" evidence="16">
    <location>
        <position position="520"/>
    </location>
    <ligand>
        <name>ATP</name>
        <dbReference type="ChEBI" id="CHEBI:30616"/>
    </ligand>
</feature>
<dbReference type="PROSITE" id="PS00108">
    <property type="entry name" value="PROTEIN_KINASE_ST"/>
    <property type="match status" value="1"/>
</dbReference>
<feature type="signal peptide" evidence="18">
    <location>
        <begin position="1"/>
        <end position="23"/>
    </location>
</feature>
<evidence type="ECO:0000256" key="7">
    <source>
        <dbReference type="ARBA" id="ARBA00022729"/>
    </source>
</evidence>
<feature type="domain" description="Protein kinase" evidence="19">
    <location>
        <begin position="492"/>
        <end position="790"/>
    </location>
</feature>
<dbReference type="PROSITE" id="PS00107">
    <property type="entry name" value="PROTEIN_KINASE_ATP"/>
    <property type="match status" value="1"/>
</dbReference>
<dbReference type="CDD" id="cd14066">
    <property type="entry name" value="STKc_IRAK"/>
    <property type="match status" value="1"/>
</dbReference>
<evidence type="ECO:0000313" key="20">
    <source>
        <dbReference type="EMBL" id="OAE26270.1"/>
    </source>
</evidence>
<proteinExistence type="predicted"/>
<dbReference type="GO" id="GO:0005524">
    <property type="term" value="F:ATP binding"/>
    <property type="evidence" value="ECO:0007669"/>
    <property type="project" value="UniProtKB-UniRule"/>
</dbReference>
<protein>
    <recommendedName>
        <fullName evidence="19">Protein kinase domain-containing protein</fullName>
    </recommendedName>
</protein>
<name>A0A176VZN4_MARPO</name>
<dbReference type="InterPro" id="IPR051824">
    <property type="entry name" value="LRR_Rcpt-Like_S/T_Kinase"/>
</dbReference>
<feature type="transmembrane region" description="Helical" evidence="17">
    <location>
        <begin position="439"/>
        <end position="461"/>
    </location>
</feature>
<dbReference type="InterPro" id="IPR032675">
    <property type="entry name" value="LRR_dom_sf"/>
</dbReference>
<dbReference type="FunFam" id="3.30.200.20:FF:000178">
    <property type="entry name" value="serine/threonine-protein kinase PBS1-like"/>
    <property type="match status" value="1"/>
</dbReference>
<dbReference type="InterPro" id="IPR008271">
    <property type="entry name" value="Ser/Thr_kinase_AS"/>
</dbReference>
<dbReference type="PANTHER" id="PTHR48006">
    <property type="entry name" value="LEUCINE-RICH REPEAT-CONTAINING PROTEIN DDB_G0281931-RELATED"/>
    <property type="match status" value="1"/>
</dbReference>
<dbReference type="SUPFAM" id="SSF56112">
    <property type="entry name" value="Protein kinase-like (PK-like)"/>
    <property type="match status" value="1"/>
</dbReference>
<comment type="subcellular location">
    <subcellularLocation>
        <location evidence="1">Cell membrane</location>
        <topology evidence="1">Single-pass type I membrane protein</topology>
    </subcellularLocation>
</comment>
<dbReference type="EMBL" id="LVLJ01002197">
    <property type="protein sequence ID" value="OAE26270.1"/>
    <property type="molecule type" value="Genomic_DNA"/>
</dbReference>
<keyword evidence="10" id="KW-0418">Kinase</keyword>
<keyword evidence="7 18" id="KW-0732">Signal</keyword>
<dbReference type="InterPro" id="IPR017441">
    <property type="entry name" value="Protein_kinase_ATP_BS"/>
</dbReference>
<evidence type="ECO:0000259" key="19">
    <source>
        <dbReference type="PROSITE" id="PS50011"/>
    </source>
</evidence>
<keyword evidence="12 17" id="KW-1133">Transmembrane helix</keyword>
<evidence type="ECO:0000313" key="21">
    <source>
        <dbReference type="Proteomes" id="UP000077202"/>
    </source>
</evidence>
<keyword evidence="21" id="KW-1185">Reference proteome</keyword>
<evidence type="ECO:0000256" key="3">
    <source>
        <dbReference type="ARBA" id="ARBA00022527"/>
    </source>
</evidence>
<feature type="chain" id="PRO_5008052222" description="Protein kinase domain-containing protein" evidence="18">
    <location>
        <begin position="24"/>
        <end position="838"/>
    </location>
</feature>
<dbReference type="SUPFAM" id="SSF52058">
    <property type="entry name" value="L domain-like"/>
    <property type="match status" value="1"/>
</dbReference>
<evidence type="ECO:0000256" key="5">
    <source>
        <dbReference type="ARBA" id="ARBA00022679"/>
    </source>
</evidence>
<dbReference type="AlphaFoldDB" id="A0A176VZN4"/>
<dbReference type="GO" id="GO:0005886">
    <property type="term" value="C:plasma membrane"/>
    <property type="evidence" value="ECO:0007669"/>
    <property type="project" value="UniProtKB-SubCell"/>
</dbReference>
<dbReference type="InterPro" id="IPR011009">
    <property type="entry name" value="Kinase-like_dom_sf"/>
</dbReference>
<dbReference type="GO" id="GO:0002229">
    <property type="term" value="P:defense response to oomycetes"/>
    <property type="evidence" value="ECO:0007669"/>
    <property type="project" value="UniProtKB-ARBA"/>
</dbReference>
<evidence type="ECO:0000256" key="12">
    <source>
        <dbReference type="ARBA" id="ARBA00022989"/>
    </source>
</evidence>
<evidence type="ECO:0000256" key="1">
    <source>
        <dbReference type="ARBA" id="ARBA00004251"/>
    </source>
</evidence>
<dbReference type="Gene3D" id="3.80.10.10">
    <property type="entry name" value="Ribonuclease Inhibitor"/>
    <property type="match status" value="3"/>
</dbReference>
<dbReference type="FunFam" id="3.80.10.10:FF:001357">
    <property type="entry name" value="Leucine-rich repeat protein kinase family protein"/>
    <property type="match status" value="1"/>
</dbReference>
<evidence type="ECO:0000256" key="6">
    <source>
        <dbReference type="ARBA" id="ARBA00022692"/>
    </source>
</evidence>
<accession>A0A176VZN4</accession>